<organism evidence="7 8">
    <name type="scientific">Microbacterium testaceum (strain StLB037)</name>
    <dbReference type="NCBI Taxonomy" id="979556"/>
    <lineage>
        <taxon>Bacteria</taxon>
        <taxon>Bacillati</taxon>
        <taxon>Actinomycetota</taxon>
        <taxon>Actinomycetes</taxon>
        <taxon>Micrococcales</taxon>
        <taxon>Microbacteriaceae</taxon>
        <taxon>Microbacterium</taxon>
    </lineage>
</organism>
<dbReference type="InterPro" id="IPR010982">
    <property type="entry name" value="Lambda_DNA-bd_dom_sf"/>
</dbReference>
<evidence type="ECO:0000256" key="1">
    <source>
        <dbReference type="ARBA" id="ARBA00022491"/>
    </source>
</evidence>
<dbReference type="RefSeq" id="WP_176786362.1">
    <property type="nucleotide sequence ID" value="NZ_FNJN01000005.1"/>
</dbReference>
<dbReference type="AlphaFoldDB" id="A0A1H0QJI4"/>
<dbReference type="PANTHER" id="PTHR30146:SF148">
    <property type="entry name" value="HTH-TYPE TRANSCRIPTIONAL REPRESSOR PURR-RELATED"/>
    <property type="match status" value="1"/>
</dbReference>
<evidence type="ECO:0000256" key="2">
    <source>
        <dbReference type="ARBA" id="ARBA00023015"/>
    </source>
</evidence>
<name>A0A1H0QJI4_MICTS</name>
<dbReference type="SUPFAM" id="SSF47413">
    <property type="entry name" value="lambda repressor-like DNA-binding domains"/>
    <property type="match status" value="1"/>
</dbReference>
<dbReference type="SUPFAM" id="SSF53822">
    <property type="entry name" value="Periplasmic binding protein-like I"/>
    <property type="match status" value="1"/>
</dbReference>
<keyword evidence="4" id="KW-0804">Transcription</keyword>
<keyword evidence="1" id="KW-0678">Repressor</keyword>
<dbReference type="CDD" id="cd06267">
    <property type="entry name" value="PBP1_LacI_sugar_binding-like"/>
    <property type="match status" value="1"/>
</dbReference>
<dbReference type="PANTHER" id="PTHR30146">
    <property type="entry name" value="LACI-RELATED TRANSCRIPTIONAL REPRESSOR"/>
    <property type="match status" value="1"/>
</dbReference>
<reference evidence="7 8" key="1">
    <citation type="submission" date="2016-10" db="EMBL/GenBank/DDBJ databases">
        <authorList>
            <person name="de Groot N.N."/>
        </authorList>
    </citation>
    <scope>NUCLEOTIDE SEQUENCE [LARGE SCALE GENOMIC DNA]</scope>
    <source>
        <strain evidence="7 8">StLB037</strain>
    </source>
</reference>
<feature type="region of interest" description="Disordered" evidence="5">
    <location>
        <begin position="1"/>
        <end position="20"/>
    </location>
</feature>
<dbReference type="Proteomes" id="UP000186456">
    <property type="component" value="Unassembled WGS sequence"/>
</dbReference>
<dbReference type="GO" id="GO:0000976">
    <property type="term" value="F:transcription cis-regulatory region binding"/>
    <property type="evidence" value="ECO:0007669"/>
    <property type="project" value="TreeGrafter"/>
</dbReference>
<evidence type="ECO:0000256" key="4">
    <source>
        <dbReference type="ARBA" id="ARBA00023163"/>
    </source>
</evidence>
<evidence type="ECO:0000313" key="8">
    <source>
        <dbReference type="Proteomes" id="UP000186456"/>
    </source>
</evidence>
<evidence type="ECO:0000256" key="5">
    <source>
        <dbReference type="SAM" id="MobiDB-lite"/>
    </source>
</evidence>
<dbReference type="PROSITE" id="PS50932">
    <property type="entry name" value="HTH_LACI_2"/>
    <property type="match status" value="1"/>
</dbReference>
<proteinExistence type="predicted"/>
<feature type="compositionally biased region" description="Polar residues" evidence="5">
    <location>
        <begin position="1"/>
        <end position="10"/>
    </location>
</feature>
<gene>
    <name evidence="7" type="ORF">SAMN04487788_2331</name>
</gene>
<feature type="domain" description="HTH lacI-type" evidence="6">
    <location>
        <begin position="61"/>
        <end position="115"/>
    </location>
</feature>
<protein>
    <submittedName>
        <fullName evidence="7">Transcriptional regulator, LacI family</fullName>
    </submittedName>
</protein>
<dbReference type="GO" id="GO:0003700">
    <property type="term" value="F:DNA-binding transcription factor activity"/>
    <property type="evidence" value="ECO:0007669"/>
    <property type="project" value="TreeGrafter"/>
</dbReference>
<dbReference type="InterPro" id="IPR000843">
    <property type="entry name" value="HTH_LacI"/>
</dbReference>
<evidence type="ECO:0000313" key="7">
    <source>
        <dbReference type="EMBL" id="SDP16818.1"/>
    </source>
</evidence>
<evidence type="ECO:0000256" key="3">
    <source>
        <dbReference type="ARBA" id="ARBA00023125"/>
    </source>
</evidence>
<dbReference type="Pfam" id="PF00356">
    <property type="entry name" value="LacI"/>
    <property type="match status" value="1"/>
</dbReference>
<dbReference type="Gene3D" id="1.10.260.40">
    <property type="entry name" value="lambda repressor-like DNA-binding domains"/>
    <property type="match status" value="1"/>
</dbReference>
<evidence type="ECO:0000259" key="6">
    <source>
        <dbReference type="PROSITE" id="PS50932"/>
    </source>
</evidence>
<dbReference type="CDD" id="cd01392">
    <property type="entry name" value="HTH_LacI"/>
    <property type="match status" value="1"/>
</dbReference>
<accession>A0A1H0QJI4</accession>
<sequence>MTDVKSTPSPRQAALSRVAAGASLEDTAQHFNIPPDRLRRWVGATKETNDAKPRTRRGKQATILDLAEHSGLSKSVVSRALRGQYGVSPDAQARVTAAVKELGYVSNAAAQNLSAYRTNTIGVLVRDASAPFYGEMQSALQKRGSSLGQRVFITSGALDNNDERRALEDLIALRVDGLIVCSGRLPLKEVKRFSAKFPVVVAGRPDIDSSVNSVYGDEDEGARALANHLTDLGHRQVAVFQPPQQTSPILHRRTEIMRAQLTARGVHAHVVSTPSPERAREAHARLAAHVTAVMCPNDRYAAATLLESRTSTRPLSITGFDGVGGLASALINITTWRQPIAHIGSNAVERLLHLITHRDEDVSHLAIPGHLHVGTTTKPLP</sequence>
<dbReference type="SMART" id="SM00354">
    <property type="entry name" value="HTH_LACI"/>
    <property type="match status" value="1"/>
</dbReference>
<keyword evidence="2" id="KW-0805">Transcription regulation</keyword>
<dbReference type="InterPro" id="IPR001761">
    <property type="entry name" value="Peripla_BP/Lac1_sug-bd_dom"/>
</dbReference>
<keyword evidence="3" id="KW-0238">DNA-binding</keyword>
<dbReference type="Pfam" id="PF00532">
    <property type="entry name" value="Peripla_BP_1"/>
    <property type="match status" value="1"/>
</dbReference>
<dbReference type="EMBL" id="FNJN01000005">
    <property type="protein sequence ID" value="SDP16818.1"/>
    <property type="molecule type" value="Genomic_DNA"/>
</dbReference>
<dbReference type="InterPro" id="IPR028082">
    <property type="entry name" value="Peripla_BP_I"/>
</dbReference>
<dbReference type="Gene3D" id="3.40.50.2300">
    <property type="match status" value="2"/>
</dbReference>